<proteinExistence type="predicted"/>
<protein>
    <submittedName>
        <fullName evidence="1">Uncharacterized protein</fullName>
    </submittedName>
</protein>
<evidence type="ECO:0000313" key="2">
    <source>
        <dbReference type="Proteomes" id="UP001217089"/>
    </source>
</evidence>
<name>A0ABQ9EIT5_TEGGR</name>
<dbReference type="EMBL" id="JARBDR010000903">
    <property type="protein sequence ID" value="KAJ8304336.1"/>
    <property type="molecule type" value="Genomic_DNA"/>
</dbReference>
<evidence type="ECO:0000313" key="1">
    <source>
        <dbReference type="EMBL" id="KAJ8304336.1"/>
    </source>
</evidence>
<dbReference type="Proteomes" id="UP001217089">
    <property type="component" value="Unassembled WGS sequence"/>
</dbReference>
<gene>
    <name evidence="1" type="ORF">KUTeg_017919</name>
</gene>
<comment type="caution">
    <text evidence="1">The sequence shown here is derived from an EMBL/GenBank/DDBJ whole genome shotgun (WGS) entry which is preliminary data.</text>
</comment>
<keyword evidence="2" id="KW-1185">Reference proteome</keyword>
<organism evidence="1 2">
    <name type="scientific">Tegillarca granosa</name>
    <name type="common">Malaysian cockle</name>
    <name type="synonym">Anadara granosa</name>
    <dbReference type="NCBI Taxonomy" id="220873"/>
    <lineage>
        <taxon>Eukaryota</taxon>
        <taxon>Metazoa</taxon>
        <taxon>Spiralia</taxon>
        <taxon>Lophotrochozoa</taxon>
        <taxon>Mollusca</taxon>
        <taxon>Bivalvia</taxon>
        <taxon>Autobranchia</taxon>
        <taxon>Pteriomorphia</taxon>
        <taxon>Arcoida</taxon>
        <taxon>Arcoidea</taxon>
        <taxon>Arcidae</taxon>
        <taxon>Tegillarca</taxon>
    </lineage>
</organism>
<sequence>MGPCFLSSLRYFQGKVEAIYTRFLQLLKDNRQAEPDTAPTNYESTTVCHISDNDEVQKLVRQCCSSPFDSSASVEDVFW</sequence>
<accession>A0ABQ9EIT5</accession>
<reference evidence="1 2" key="1">
    <citation type="submission" date="2022-12" db="EMBL/GenBank/DDBJ databases">
        <title>Chromosome-level genome of Tegillarca granosa.</title>
        <authorList>
            <person name="Kim J."/>
        </authorList>
    </citation>
    <scope>NUCLEOTIDE SEQUENCE [LARGE SCALE GENOMIC DNA]</scope>
    <source>
        <strain evidence="1">Teg-2019</strain>
        <tissue evidence="1">Adductor muscle</tissue>
    </source>
</reference>